<dbReference type="EMBL" id="SRLO01000175">
    <property type="protein sequence ID" value="TNN69460.1"/>
    <property type="molecule type" value="Genomic_DNA"/>
</dbReference>
<gene>
    <name evidence="2" type="ORF">EYF80_020294</name>
</gene>
<organism evidence="2 3">
    <name type="scientific">Liparis tanakae</name>
    <name type="common">Tanaka's snailfish</name>
    <dbReference type="NCBI Taxonomy" id="230148"/>
    <lineage>
        <taxon>Eukaryota</taxon>
        <taxon>Metazoa</taxon>
        <taxon>Chordata</taxon>
        <taxon>Craniata</taxon>
        <taxon>Vertebrata</taxon>
        <taxon>Euteleostomi</taxon>
        <taxon>Actinopterygii</taxon>
        <taxon>Neopterygii</taxon>
        <taxon>Teleostei</taxon>
        <taxon>Neoteleostei</taxon>
        <taxon>Acanthomorphata</taxon>
        <taxon>Eupercaria</taxon>
        <taxon>Perciformes</taxon>
        <taxon>Cottioidei</taxon>
        <taxon>Cottales</taxon>
        <taxon>Liparidae</taxon>
        <taxon>Liparis</taxon>
    </lineage>
</organism>
<feature type="region of interest" description="Disordered" evidence="1">
    <location>
        <begin position="89"/>
        <end position="176"/>
    </location>
</feature>
<evidence type="ECO:0000256" key="1">
    <source>
        <dbReference type="SAM" id="MobiDB-lite"/>
    </source>
</evidence>
<reference evidence="2 3" key="1">
    <citation type="submission" date="2019-03" db="EMBL/GenBank/DDBJ databases">
        <title>First draft genome of Liparis tanakae, snailfish: a comprehensive survey of snailfish specific genes.</title>
        <authorList>
            <person name="Kim W."/>
            <person name="Song I."/>
            <person name="Jeong J.-H."/>
            <person name="Kim D."/>
            <person name="Kim S."/>
            <person name="Ryu S."/>
            <person name="Song J.Y."/>
            <person name="Lee S.K."/>
        </authorList>
    </citation>
    <scope>NUCLEOTIDE SEQUENCE [LARGE SCALE GENOMIC DNA]</scope>
    <source>
        <tissue evidence="2">Muscle</tissue>
    </source>
</reference>
<protein>
    <submittedName>
        <fullName evidence="2">Uncharacterized protein</fullName>
    </submittedName>
</protein>
<accession>A0A4Z2HV08</accession>
<dbReference type="AlphaFoldDB" id="A0A4Z2HV08"/>
<dbReference type="Proteomes" id="UP000314294">
    <property type="component" value="Unassembled WGS sequence"/>
</dbReference>
<evidence type="ECO:0000313" key="3">
    <source>
        <dbReference type="Proteomes" id="UP000314294"/>
    </source>
</evidence>
<name>A0A4Z2HV08_9TELE</name>
<keyword evidence="3" id="KW-1185">Reference proteome</keyword>
<proteinExistence type="predicted"/>
<sequence>MLASLAPSPPPAAGWEAFLKPPIKRRNFCCCAELSNWACLAAIKIKPQPSHPQQRRCQTGQEEPDGVAFPSPFFHLSFSIFFTPTSSLGPHLPATQHHPQRKPHGDEEQPEVSKTHSAEMIPWTKARARPRAAKELPEGLVSPATSRLSRTPCTSRLEKQRAKRGPQKALRTTQSA</sequence>
<feature type="compositionally biased region" description="Basic and acidic residues" evidence="1">
    <location>
        <begin position="103"/>
        <end position="117"/>
    </location>
</feature>
<evidence type="ECO:0000313" key="2">
    <source>
        <dbReference type="EMBL" id="TNN69460.1"/>
    </source>
</evidence>
<dbReference type="OrthoDB" id="10586427at2759"/>
<feature type="compositionally biased region" description="Polar residues" evidence="1">
    <location>
        <begin position="143"/>
        <end position="154"/>
    </location>
</feature>
<comment type="caution">
    <text evidence="2">The sequence shown here is derived from an EMBL/GenBank/DDBJ whole genome shotgun (WGS) entry which is preliminary data.</text>
</comment>